<dbReference type="EMBL" id="QUNO01000027">
    <property type="protein sequence ID" value="REH28470.1"/>
    <property type="molecule type" value="Genomic_DNA"/>
</dbReference>
<keyword evidence="4" id="KW-1185">Reference proteome</keyword>
<gene>
    <name evidence="3" type="ORF">BCF44_12750</name>
</gene>
<dbReference type="Proteomes" id="UP000256269">
    <property type="component" value="Unassembled WGS sequence"/>
</dbReference>
<dbReference type="GO" id="GO:0016020">
    <property type="term" value="C:membrane"/>
    <property type="evidence" value="ECO:0007669"/>
    <property type="project" value="UniProtKB-SubCell"/>
</dbReference>
<protein>
    <submittedName>
        <fullName evidence="3">Mce-associated membrane protein</fullName>
    </submittedName>
</protein>
<dbReference type="PANTHER" id="PTHR37042:SF4">
    <property type="entry name" value="OUTER MEMBRANE PROTEIN RV1973"/>
    <property type="match status" value="1"/>
</dbReference>
<dbReference type="PANTHER" id="PTHR37042">
    <property type="entry name" value="OUTER MEMBRANE PROTEIN RV1973"/>
    <property type="match status" value="1"/>
</dbReference>
<evidence type="ECO:0000256" key="2">
    <source>
        <dbReference type="ARBA" id="ARBA00023136"/>
    </source>
</evidence>
<accession>A0A3E0GUT1</accession>
<organism evidence="3 4">
    <name type="scientific">Kutzneria buriramensis</name>
    <dbReference type="NCBI Taxonomy" id="1045776"/>
    <lineage>
        <taxon>Bacteria</taxon>
        <taxon>Bacillati</taxon>
        <taxon>Actinomycetota</taxon>
        <taxon>Actinomycetes</taxon>
        <taxon>Pseudonocardiales</taxon>
        <taxon>Pseudonocardiaceae</taxon>
        <taxon>Kutzneria</taxon>
    </lineage>
</organism>
<comment type="subcellular location">
    <subcellularLocation>
        <location evidence="1">Membrane</location>
    </subcellularLocation>
</comment>
<evidence type="ECO:0000313" key="3">
    <source>
        <dbReference type="EMBL" id="REH28470.1"/>
    </source>
</evidence>
<evidence type="ECO:0000313" key="4">
    <source>
        <dbReference type="Proteomes" id="UP000256269"/>
    </source>
</evidence>
<reference evidence="3 4" key="1">
    <citation type="submission" date="2018-08" db="EMBL/GenBank/DDBJ databases">
        <title>Genomic Encyclopedia of Archaeal and Bacterial Type Strains, Phase II (KMG-II): from individual species to whole genera.</title>
        <authorList>
            <person name="Goeker M."/>
        </authorList>
    </citation>
    <scope>NUCLEOTIDE SEQUENCE [LARGE SCALE GENOMIC DNA]</scope>
    <source>
        <strain evidence="3 4">DSM 45791</strain>
    </source>
</reference>
<sequence length="160" mass="17312">MNRVLAVAALLAVLGAGWAGWTWWQSSHSDDVTYGQTRDLVLGVASDQIRTLNTVDYRKAEDDLTQWQRVTTGNLLTQLTNQHDSDLNSTKAQKTVSTAKIVDAAVSTLDTRAGTATVLVAIEVTIGQGDGKPTTRKSRVDAVLSRTEDGWKTGTVQVIE</sequence>
<keyword evidence="2" id="KW-0472">Membrane</keyword>
<dbReference type="RefSeq" id="WP_116181495.1">
    <property type="nucleotide sequence ID" value="NZ_CP144375.1"/>
</dbReference>
<evidence type="ECO:0000256" key="1">
    <source>
        <dbReference type="ARBA" id="ARBA00004370"/>
    </source>
</evidence>
<dbReference type="OrthoDB" id="3638080at2"/>
<name>A0A3E0GUT1_9PSEU</name>
<proteinExistence type="predicted"/>
<dbReference type="AlphaFoldDB" id="A0A3E0GUT1"/>
<comment type="caution">
    <text evidence="3">The sequence shown here is derived from an EMBL/GenBank/DDBJ whole genome shotgun (WGS) entry which is preliminary data.</text>
</comment>